<proteinExistence type="predicted"/>
<feature type="region of interest" description="Disordered" evidence="1">
    <location>
        <begin position="551"/>
        <end position="601"/>
    </location>
</feature>
<dbReference type="PANTHER" id="PTHR34826:SF2">
    <property type="entry name" value="UPF0590 PROTEIN C409.17C"/>
    <property type="match status" value="1"/>
</dbReference>
<comment type="caution">
    <text evidence="3">The sequence shown here is derived from an EMBL/GenBank/DDBJ whole genome shotgun (WGS) entry which is preliminary data.</text>
</comment>
<name>A0A9P7GW44_9HYPO</name>
<accession>A0A9P7GW44</accession>
<evidence type="ECO:0000313" key="3">
    <source>
        <dbReference type="EMBL" id="KAG5655473.1"/>
    </source>
</evidence>
<feature type="domain" description="Domain of unknown function at the cortex 1" evidence="2">
    <location>
        <begin position="247"/>
        <end position="536"/>
    </location>
</feature>
<keyword evidence="4" id="KW-1185">Reference proteome</keyword>
<dbReference type="AlphaFoldDB" id="A0A9P7GW44"/>
<reference evidence="3" key="1">
    <citation type="submission" date="2021-04" db="EMBL/GenBank/DDBJ databases">
        <title>Draft genome of Fusarium avenaceum strain F156N33, isolated from an atmospheric sample in Virginia.</title>
        <authorList>
            <person name="Yang S."/>
            <person name="Vinatzer B.A."/>
            <person name="Coleman J."/>
        </authorList>
    </citation>
    <scope>NUCLEOTIDE SEQUENCE</scope>
    <source>
        <strain evidence="3">F156N33</strain>
    </source>
</reference>
<evidence type="ECO:0000259" key="2">
    <source>
        <dbReference type="Pfam" id="PF08588"/>
    </source>
</evidence>
<organism evidence="3 4">
    <name type="scientific">Fusarium avenaceum</name>
    <dbReference type="NCBI Taxonomy" id="40199"/>
    <lineage>
        <taxon>Eukaryota</taxon>
        <taxon>Fungi</taxon>
        <taxon>Dikarya</taxon>
        <taxon>Ascomycota</taxon>
        <taxon>Pezizomycotina</taxon>
        <taxon>Sordariomycetes</taxon>
        <taxon>Hypocreomycetidae</taxon>
        <taxon>Hypocreales</taxon>
        <taxon>Nectriaceae</taxon>
        <taxon>Fusarium</taxon>
        <taxon>Fusarium tricinctum species complex</taxon>
    </lineage>
</organism>
<evidence type="ECO:0000256" key="1">
    <source>
        <dbReference type="SAM" id="MobiDB-lite"/>
    </source>
</evidence>
<feature type="compositionally biased region" description="Basic and acidic residues" evidence="1">
    <location>
        <begin position="551"/>
        <end position="572"/>
    </location>
</feature>
<gene>
    <name evidence="3" type="ORF">KAF25_000722</name>
</gene>
<feature type="compositionally biased region" description="Polar residues" evidence="1">
    <location>
        <begin position="79"/>
        <end position="89"/>
    </location>
</feature>
<feature type="compositionally biased region" description="Polar residues" evidence="1">
    <location>
        <begin position="592"/>
        <end position="601"/>
    </location>
</feature>
<dbReference type="EMBL" id="JAGPUO010000029">
    <property type="protein sequence ID" value="KAG5655473.1"/>
    <property type="molecule type" value="Genomic_DNA"/>
</dbReference>
<evidence type="ECO:0000313" key="4">
    <source>
        <dbReference type="Proteomes" id="UP000782241"/>
    </source>
</evidence>
<sequence>MMTSYRPSHLPPSLPPSPERRDVHSHSPDPTHQRTSDEERRSVRTRHKERQDNRNDDSMYYPWADVPHVSERVRGGDTRPQSQVPRSQSTPQLLLQMLSSHENQQLQSEAELEYEFYQMSPGMQFQASSENTVGPFHDNDEFGWPATDEAGLAYTGSWCHSASIDFIQERWEFPDTDQDVLADDWRPMTPRDTRLSTPDLPPLSTDFEFCPCHHSVETEQEMINEDFYFVSRSKMDMQNKMAENYVLRITAGADYDPSQHVEVPVNTAKPITIKSERADVELNVRINDYKGLPRNSPTTSPYFSTEPHAYNKDQYSISFRFTPKKLAKDDDGAGIKATDLQFGNDFDHPIRDRLPPGFNTAMSIVRWWIDPGLDGDAYADKPFLYGPALSSFNAIHVGKGEFDEEKGGLWFEEGGDEDGLEAREDVGAPLTSKARMKWALRADSKEKWVFEYDQTYGFDFFNPYLNFSDLALNLPGFQLPILRYWDGQGLRERIPSFHALFIYTRYRPGPKRSHQLRYVLRNKDTGEPYLVILFSLYHKDYVNDDGSLKEGAQDSFKQHDTHDTQGDDHFDGDGALAKATEQLGPKIDEKGNTQTSVDDID</sequence>
<feature type="region of interest" description="Disordered" evidence="1">
    <location>
        <begin position="1"/>
        <end position="89"/>
    </location>
</feature>
<protein>
    <recommendedName>
        <fullName evidence="2">Domain of unknown function at the cortex 1 domain-containing protein</fullName>
    </recommendedName>
</protein>
<dbReference type="InterPro" id="IPR013897">
    <property type="entry name" value="Duc1"/>
</dbReference>
<dbReference type="Proteomes" id="UP000782241">
    <property type="component" value="Unassembled WGS sequence"/>
</dbReference>
<feature type="compositionally biased region" description="Basic and acidic residues" evidence="1">
    <location>
        <begin position="68"/>
        <end position="77"/>
    </location>
</feature>
<feature type="compositionally biased region" description="Basic and acidic residues" evidence="1">
    <location>
        <begin position="18"/>
        <end position="42"/>
    </location>
</feature>
<dbReference type="PANTHER" id="PTHR34826">
    <property type="entry name" value="UPF0590 PROTEIN C409.17C"/>
    <property type="match status" value="1"/>
</dbReference>
<dbReference type="Pfam" id="PF08588">
    <property type="entry name" value="Duc1"/>
    <property type="match status" value="1"/>
</dbReference>